<sequence length="225" mass="25534">MCSPSNRPSRRFSDRIHRGKNDLDQAQITDVYNYRFQEIVPLVAGNIFGTEDNGPARKWIALVNKTLNSLLGTRDGKGSCCDKVGLKKGRWTNEEDQILINYIQAIEEGSWRALPKNVGFLRCGKSCRLRWINYLRADLKRGNISIEEEAIITKLHASFGNRLVLFTTTLYVSQCHYIIGYSNTDVAEYLYNSKPDADSLYKYLCKDLTKACSTKSPPVPKVVTI</sequence>
<dbReference type="SMART" id="SM00717">
    <property type="entry name" value="SANT"/>
    <property type="match status" value="1"/>
</dbReference>
<gene>
    <name evidence="8" type="ORF">Ahy_A01g003162</name>
</gene>
<dbReference type="PROSITE" id="PS50090">
    <property type="entry name" value="MYB_LIKE"/>
    <property type="match status" value="1"/>
</dbReference>
<dbReference type="Pfam" id="PF00249">
    <property type="entry name" value="Myb_DNA-binding"/>
    <property type="match status" value="1"/>
</dbReference>
<comment type="subcellular location">
    <subcellularLocation>
        <location evidence="1">Nucleus</location>
    </subcellularLocation>
</comment>
<dbReference type="PANTHER" id="PTHR47999">
    <property type="entry name" value="TRANSCRIPTION FACTOR MYB8-RELATED-RELATED"/>
    <property type="match status" value="1"/>
</dbReference>
<name>A0A445ESK9_ARAHY</name>
<accession>A0A445ESK9</accession>
<feature type="domain" description="HTH myb-type" evidence="7">
    <location>
        <begin position="83"/>
        <end position="139"/>
    </location>
</feature>
<evidence type="ECO:0000256" key="1">
    <source>
        <dbReference type="ARBA" id="ARBA00004123"/>
    </source>
</evidence>
<evidence type="ECO:0000256" key="4">
    <source>
        <dbReference type="ARBA" id="ARBA00023163"/>
    </source>
</evidence>
<dbReference type="InterPro" id="IPR017930">
    <property type="entry name" value="Myb_dom"/>
</dbReference>
<dbReference type="STRING" id="3818.A0A445ESK9"/>
<dbReference type="Proteomes" id="UP000289738">
    <property type="component" value="Chromosome A01"/>
</dbReference>
<protein>
    <submittedName>
        <fullName evidence="8">Uncharacterized protein</fullName>
    </submittedName>
</protein>
<dbReference type="FunFam" id="1.10.10.60:FF:000121">
    <property type="entry name" value="Myb transcription factor"/>
    <property type="match status" value="1"/>
</dbReference>
<dbReference type="AlphaFoldDB" id="A0A445ESK9"/>
<reference evidence="8 9" key="1">
    <citation type="submission" date="2019-01" db="EMBL/GenBank/DDBJ databases">
        <title>Sequencing of cultivated peanut Arachis hypogaea provides insights into genome evolution and oil improvement.</title>
        <authorList>
            <person name="Chen X."/>
        </authorList>
    </citation>
    <scope>NUCLEOTIDE SEQUENCE [LARGE SCALE GENOMIC DNA]</scope>
    <source>
        <strain evidence="9">cv. Fuhuasheng</strain>
        <tissue evidence="8">Leaves</tissue>
    </source>
</reference>
<evidence type="ECO:0000256" key="2">
    <source>
        <dbReference type="ARBA" id="ARBA00023015"/>
    </source>
</evidence>
<evidence type="ECO:0000259" key="6">
    <source>
        <dbReference type="PROSITE" id="PS50090"/>
    </source>
</evidence>
<organism evidence="8 9">
    <name type="scientific">Arachis hypogaea</name>
    <name type="common">Peanut</name>
    <dbReference type="NCBI Taxonomy" id="3818"/>
    <lineage>
        <taxon>Eukaryota</taxon>
        <taxon>Viridiplantae</taxon>
        <taxon>Streptophyta</taxon>
        <taxon>Embryophyta</taxon>
        <taxon>Tracheophyta</taxon>
        <taxon>Spermatophyta</taxon>
        <taxon>Magnoliopsida</taxon>
        <taxon>eudicotyledons</taxon>
        <taxon>Gunneridae</taxon>
        <taxon>Pentapetalae</taxon>
        <taxon>rosids</taxon>
        <taxon>fabids</taxon>
        <taxon>Fabales</taxon>
        <taxon>Fabaceae</taxon>
        <taxon>Papilionoideae</taxon>
        <taxon>50 kb inversion clade</taxon>
        <taxon>dalbergioids sensu lato</taxon>
        <taxon>Dalbergieae</taxon>
        <taxon>Pterocarpus clade</taxon>
        <taxon>Arachis</taxon>
    </lineage>
</organism>
<proteinExistence type="predicted"/>
<dbReference type="GO" id="GO:0003677">
    <property type="term" value="F:DNA binding"/>
    <property type="evidence" value="ECO:0007669"/>
    <property type="project" value="UniProtKB-KW"/>
</dbReference>
<dbReference type="EMBL" id="SDMP01000001">
    <property type="protein sequence ID" value="RYR78381.1"/>
    <property type="molecule type" value="Genomic_DNA"/>
</dbReference>
<comment type="caution">
    <text evidence="8">The sequence shown here is derived from an EMBL/GenBank/DDBJ whole genome shotgun (WGS) entry which is preliminary data.</text>
</comment>
<dbReference type="InterPro" id="IPR015495">
    <property type="entry name" value="Myb_TF_plants"/>
</dbReference>
<evidence type="ECO:0000313" key="9">
    <source>
        <dbReference type="Proteomes" id="UP000289738"/>
    </source>
</evidence>
<dbReference type="SUPFAM" id="SSF46689">
    <property type="entry name" value="Homeodomain-like"/>
    <property type="match status" value="1"/>
</dbReference>
<keyword evidence="4" id="KW-0804">Transcription</keyword>
<keyword evidence="5" id="KW-0539">Nucleus</keyword>
<dbReference type="InterPro" id="IPR009057">
    <property type="entry name" value="Homeodomain-like_sf"/>
</dbReference>
<dbReference type="PROSITE" id="PS51294">
    <property type="entry name" value="HTH_MYB"/>
    <property type="match status" value="1"/>
</dbReference>
<evidence type="ECO:0000256" key="3">
    <source>
        <dbReference type="ARBA" id="ARBA00023125"/>
    </source>
</evidence>
<keyword evidence="2" id="KW-0805">Transcription regulation</keyword>
<keyword evidence="3" id="KW-0238">DNA-binding</keyword>
<keyword evidence="9" id="KW-1185">Reference proteome</keyword>
<dbReference type="CDD" id="cd00167">
    <property type="entry name" value="SANT"/>
    <property type="match status" value="1"/>
</dbReference>
<dbReference type="PANTHER" id="PTHR47999:SF6">
    <property type="entry name" value="MYB-RELATED PROTEIN P"/>
    <property type="match status" value="1"/>
</dbReference>
<evidence type="ECO:0000313" key="8">
    <source>
        <dbReference type="EMBL" id="RYR78381.1"/>
    </source>
</evidence>
<evidence type="ECO:0000256" key="5">
    <source>
        <dbReference type="ARBA" id="ARBA00023242"/>
    </source>
</evidence>
<feature type="domain" description="Myb-like" evidence="6">
    <location>
        <begin position="83"/>
        <end position="135"/>
    </location>
</feature>
<dbReference type="GO" id="GO:0005634">
    <property type="term" value="C:nucleus"/>
    <property type="evidence" value="ECO:0007669"/>
    <property type="project" value="UniProtKB-SubCell"/>
</dbReference>
<dbReference type="Gene3D" id="1.10.10.60">
    <property type="entry name" value="Homeodomain-like"/>
    <property type="match status" value="1"/>
</dbReference>
<evidence type="ECO:0000259" key="7">
    <source>
        <dbReference type="PROSITE" id="PS51294"/>
    </source>
</evidence>
<dbReference type="InterPro" id="IPR001005">
    <property type="entry name" value="SANT/Myb"/>
</dbReference>